<keyword evidence="6 8" id="KW-0539">Nucleus</keyword>
<feature type="compositionally biased region" description="Polar residues" evidence="9">
    <location>
        <begin position="320"/>
        <end position="334"/>
    </location>
</feature>
<keyword evidence="4 8" id="KW-0507">mRNA processing</keyword>
<organism evidence="11 12">
    <name type="scientific">Botryotinia fuckeliana (strain BcDW1)</name>
    <name type="common">Noble rot fungus</name>
    <name type="synonym">Botrytis cinerea</name>
    <dbReference type="NCBI Taxonomy" id="1290391"/>
    <lineage>
        <taxon>Eukaryota</taxon>
        <taxon>Fungi</taxon>
        <taxon>Dikarya</taxon>
        <taxon>Ascomycota</taxon>
        <taxon>Pezizomycotina</taxon>
        <taxon>Leotiomycetes</taxon>
        <taxon>Helotiales</taxon>
        <taxon>Sclerotiniaceae</taxon>
        <taxon>Botrytis</taxon>
    </lineage>
</organism>
<dbReference type="Pfam" id="PF02940">
    <property type="entry name" value="mRNA_triPase"/>
    <property type="match status" value="1"/>
</dbReference>
<feature type="region of interest" description="Disordered" evidence="9">
    <location>
        <begin position="449"/>
        <end position="485"/>
    </location>
</feature>
<feature type="compositionally biased region" description="Polar residues" evidence="9">
    <location>
        <begin position="72"/>
        <end position="96"/>
    </location>
</feature>
<feature type="compositionally biased region" description="Polar residues" evidence="9">
    <location>
        <begin position="274"/>
        <end position="289"/>
    </location>
</feature>
<dbReference type="HOGENOM" id="CLU_015678_0_0_1"/>
<name>M7TYA4_BOTF1</name>
<feature type="region of interest" description="Disordered" evidence="9">
    <location>
        <begin position="56"/>
        <end position="430"/>
    </location>
</feature>
<dbReference type="GO" id="GO:0004651">
    <property type="term" value="F:polynucleotide 5'-phosphatase activity"/>
    <property type="evidence" value="ECO:0007669"/>
    <property type="project" value="UniProtKB-UniRule"/>
</dbReference>
<dbReference type="PANTHER" id="PTHR28118:SF1">
    <property type="entry name" value="POLYNUCLEOTIDE 5'-TRIPHOSPHATASE CTL1-RELATED"/>
    <property type="match status" value="1"/>
</dbReference>
<evidence type="ECO:0000256" key="8">
    <source>
        <dbReference type="RuleBase" id="RU367053"/>
    </source>
</evidence>
<dbReference type="GO" id="GO:0006370">
    <property type="term" value="P:7-methylguanosine mRNA capping"/>
    <property type="evidence" value="ECO:0007669"/>
    <property type="project" value="UniProtKB-UniRule"/>
</dbReference>
<dbReference type="STRING" id="1290391.M7TYA4"/>
<evidence type="ECO:0000259" key="10">
    <source>
        <dbReference type="Pfam" id="PF02940"/>
    </source>
</evidence>
<keyword evidence="5 8" id="KW-0378">Hydrolase</keyword>
<comment type="function">
    <text evidence="8">First step of mRNA capping. Converts the 5'-triphosphate end of a nascent mRNA chain into a diphosphate end.</text>
</comment>
<reference evidence="12" key="1">
    <citation type="journal article" date="2013" name="Genome Announc.">
        <title>Draft genome sequence of Botrytis cinerea BcDW1, inoculum for noble rot of grape berries.</title>
        <authorList>
            <person name="Blanco-Ulate B."/>
            <person name="Allen G."/>
            <person name="Powell A.L."/>
            <person name="Cantu D."/>
        </authorList>
    </citation>
    <scope>NUCLEOTIDE SEQUENCE [LARGE SCALE GENOMIC DNA]</scope>
    <source>
        <strain evidence="12">BcDW1</strain>
    </source>
</reference>
<gene>
    <name evidence="11" type="ORF">BcDW1_5061</name>
</gene>
<dbReference type="SUPFAM" id="SSF55154">
    <property type="entry name" value="CYTH-like phosphatases"/>
    <property type="match status" value="1"/>
</dbReference>
<feature type="compositionally biased region" description="Low complexity" evidence="9">
    <location>
        <begin position="248"/>
        <end position="273"/>
    </location>
</feature>
<dbReference type="InterPro" id="IPR004206">
    <property type="entry name" value="mRNA_triPase_Cet1"/>
</dbReference>
<dbReference type="PANTHER" id="PTHR28118">
    <property type="entry name" value="POLYNUCLEOTIDE 5'-TRIPHOSPHATASE-RELATED"/>
    <property type="match status" value="1"/>
</dbReference>
<evidence type="ECO:0000256" key="1">
    <source>
        <dbReference type="ARBA" id="ARBA00001946"/>
    </source>
</evidence>
<dbReference type="GO" id="GO:0140818">
    <property type="term" value="F:mRNA 5'-triphosphate monophosphatase activity"/>
    <property type="evidence" value="ECO:0007669"/>
    <property type="project" value="UniProtKB-EC"/>
</dbReference>
<feature type="compositionally biased region" description="Low complexity" evidence="9">
    <location>
        <begin position="290"/>
        <end position="306"/>
    </location>
</feature>
<dbReference type="InterPro" id="IPR033469">
    <property type="entry name" value="CYTH-like_dom_sf"/>
</dbReference>
<proteinExistence type="inferred from homology"/>
<evidence type="ECO:0000313" key="11">
    <source>
        <dbReference type="EMBL" id="EMR86250.1"/>
    </source>
</evidence>
<dbReference type="InterPro" id="IPR040343">
    <property type="entry name" value="Cet1/Ctl1"/>
</dbReference>
<feature type="compositionally biased region" description="Low complexity" evidence="9">
    <location>
        <begin position="369"/>
        <end position="386"/>
    </location>
</feature>
<dbReference type="EC" id="3.6.1.74" evidence="8"/>
<evidence type="ECO:0000256" key="4">
    <source>
        <dbReference type="ARBA" id="ARBA00022664"/>
    </source>
</evidence>
<dbReference type="AlphaFoldDB" id="M7TYA4"/>
<evidence type="ECO:0000256" key="5">
    <source>
        <dbReference type="ARBA" id="ARBA00022801"/>
    </source>
</evidence>
<feature type="compositionally biased region" description="Basic and acidic residues" evidence="9">
    <location>
        <begin position="418"/>
        <end position="430"/>
    </location>
</feature>
<comment type="catalytic activity">
    <reaction evidence="7">
        <text>a 5'-end triphospho-ribonucleoside in mRNA + H2O = a 5'-end diphospho-ribonucleoside in mRNA + phosphate + H(+)</text>
        <dbReference type="Rhea" id="RHEA:67004"/>
        <dbReference type="Rhea" id="RHEA-COMP:17164"/>
        <dbReference type="Rhea" id="RHEA-COMP:17165"/>
        <dbReference type="ChEBI" id="CHEBI:15377"/>
        <dbReference type="ChEBI" id="CHEBI:15378"/>
        <dbReference type="ChEBI" id="CHEBI:43474"/>
        <dbReference type="ChEBI" id="CHEBI:167616"/>
        <dbReference type="ChEBI" id="CHEBI:167618"/>
        <dbReference type="EC" id="3.6.1.74"/>
    </reaction>
    <physiologicalReaction direction="left-to-right" evidence="7">
        <dbReference type="Rhea" id="RHEA:67005"/>
    </physiologicalReaction>
</comment>
<comment type="subcellular location">
    <subcellularLocation>
        <location evidence="2 8">Nucleus</location>
    </subcellularLocation>
</comment>
<feature type="compositionally biased region" description="Polar residues" evidence="9">
    <location>
        <begin position="161"/>
        <end position="188"/>
    </location>
</feature>
<dbReference type="GO" id="GO:0031533">
    <property type="term" value="C:mRNA capping enzyme complex"/>
    <property type="evidence" value="ECO:0007669"/>
    <property type="project" value="UniProtKB-UniRule"/>
</dbReference>
<dbReference type="EMBL" id="KB707862">
    <property type="protein sequence ID" value="EMR86250.1"/>
    <property type="molecule type" value="Genomic_DNA"/>
</dbReference>
<feature type="compositionally biased region" description="Polar residues" evidence="9">
    <location>
        <begin position="119"/>
        <end position="128"/>
    </location>
</feature>
<dbReference type="Gene3D" id="3.20.100.10">
    <property type="entry name" value="mRNA triphosphatase Cet1-like"/>
    <property type="match status" value="1"/>
</dbReference>
<sequence>MYPISTSAARGVSKGVYGGGGAAAAATPAPAPAPAPLSTGQRVANMDLRSIINTENGEGARSKQNAPAPVTPIQTGPPSGQGQQIYRNYSHSSQVSPGPGKHGSQSQEYGSQNGGPYASPTTYQSTHLNRPPPPTPIQAPPPNDLRSPTDSYSAPSPYRHTPTSSISIVGSGQYPFPQSLQNPQSPAQRHQYPPPTFHHSQRESYSQSNPAPHLQQQYNSQIQPSPVPQTPPIGIPGANNHYFQHQRSQSSLSNSTPTSAHSQQQQYQNQFTQDSPIHTNQLPPNQFPIQYQRQQSQHSQHSQPGTPLGPPLGPPLQTQRQSSGAFTQPTSPYQQRAVPANPFNRTQYNQTSPAPANASIPPRMPTTPQSSYDSQRTSTSSSQQRSLIERERSLSVSPKTRLPSQTRGNSMVQQQPEEFNHSTKRKLEDREMSFEAPQRIEQYEMKPQINGDHRSSSTAAPSPQQAPPRKKIRYTEPPIWARSAKGVKGLGRKNINGRQHTPQPSAQGLPATLIKQESNGMRQASPAVPRPVTGNDYDWDGPLGPWEPSISGTKPPAEITRLVADFLYMHVVSREDTGELASHGVEIEIEAKLGQLVSKETNVRLSLPVRSETVLLDNQFVAFKSTMTEAQHRGLNEFLNKKVQECMPANNSQSKRRVKIDYLHRRETDKFYELPSAMHSTLPPALRALLNPRYSVKVRVTHDQKTGEPLAKIIKARVADLDLYFPSQALDCRISINFEMKFDGNVEELIASSDGAQRPDRNKDRLSYRQSHYQVDLTQVTQNLVSNGVSRTEKEHELEIELSAAAVTDQGTKARNGEPNDYFKLVDGFIDNVRLLARTAIPI</sequence>
<evidence type="ECO:0000256" key="6">
    <source>
        <dbReference type="ARBA" id="ARBA00023242"/>
    </source>
</evidence>
<feature type="domain" description="mRNA triphosphatase Cet1-like" evidence="10">
    <location>
        <begin position="558"/>
        <end position="802"/>
    </location>
</feature>
<evidence type="ECO:0000313" key="12">
    <source>
        <dbReference type="Proteomes" id="UP000012045"/>
    </source>
</evidence>
<evidence type="ECO:0000256" key="2">
    <source>
        <dbReference type="ARBA" id="ARBA00004123"/>
    </source>
</evidence>
<protein>
    <recommendedName>
        <fullName evidence="8">mRNA-capping enzyme subunit beta</fullName>
        <ecNumber evidence="8">3.6.1.74</ecNumber>
    </recommendedName>
    <alternativeName>
        <fullName evidence="8">mRNA 5'-phosphatase</fullName>
    </alternativeName>
    <alternativeName>
        <fullName evidence="8">mRNA 5'-triphosphate monophosphatase</fullName>
    </alternativeName>
</protein>
<evidence type="ECO:0000256" key="3">
    <source>
        <dbReference type="ARBA" id="ARBA00006345"/>
    </source>
</evidence>
<dbReference type="CDD" id="cd07470">
    <property type="entry name" value="CYTH-like_mRNA_RTPase"/>
    <property type="match status" value="1"/>
</dbReference>
<feature type="compositionally biased region" description="Polar residues" evidence="9">
    <location>
        <begin position="394"/>
        <end position="417"/>
    </location>
</feature>
<feature type="compositionally biased region" description="Polar residues" evidence="9">
    <location>
        <begin position="343"/>
        <end position="354"/>
    </location>
</feature>
<comment type="similarity">
    <text evidence="3 8">Belongs to the fungal TPase family.</text>
</comment>
<dbReference type="Proteomes" id="UP000012045">
    <property type="component" value="Unassembled WGS sequence"/>
</dbReference>
<keyword evidence="8" id="KW-0506">mRNA capping</keyword>
<feature type="compositionally biased region" description="Pro residues" evidence="9">
    <location>
        <begin position="130"/>
        <end position="143"/>
    </location>
</feature>
<dbReference type="OrthoDB" id="272147at2759"/>
<evidence type="ECO:0000256" key="9">
    <source>
        <dbReference type="SAM" id="MobiDB-lite"/>
    </source>
</evidence>
<feature type="compositionally biased region" description="Pro residues" evidence="9">
    <location>
        <begin position="225"/>
        <end position="234"/>
    </location>
</feature>
<accession>M7TYA4</accession>
<dbReference type="InterPro" id="IPR037009">
    <property type="entry name" value="mRNA_triPase_Cet1_sf"/>
</dbReference>
<dbReference type="FunFam" id="3.20.100.10:FF:000002">
    <property type="entry name" value="mRNA capping nucleoside-triphosphatase, putative"/>
    <property type="match status" value="1"/>
</dbReference>
<evidence type="ECO:0000256" key="7">
    <source>
        <dbReference type="ARBA" id="ARBA00047740"/>
    </source>
</evidence>
<feature type="region of interest" description="Disordered" evidence="9">
    <location>
        <begin position="1"/>
        <end position="42"/>
    </location>
</feature>
<comment type="subunit">
    <text evidence="8">Heterodimer. The mRNA-capping enzyme is composed of two separate chains alpha and beta, respectively a mRNA guanylyltransferase and an mRNA 5'-triphosphate monophosphatase.</text>
</comment>
<feature type="compositionally biased region" description="Polar residues" evidence="9">
    <location>
        <begin position="203"/>
        <end position="224"/>
    </location>
</feature>
<comment type="cofactor">
    <cofactor evidence="1 8">
        <name>Mg(2+)</name>
        <dbReference type="ChEBI" id="CHEBI:18420"/>
    </cofactor>
</comment>